<keyword evidence="3 6" id="KW-1133">Transmembrane helix</keyword>
<dbReference type="PANTHER" id="PTHR31234">
    <property type="entry name" value="LATE EMBRYOGENESIS ABUNDANT (LEA) HYDROXYPROLINE-RICH GLYCOPROTEIN FAMILY"/>
    <property type="match status" value="1"/>
</dbReference>
<dbReference type="InterPro" id="IPR004864">
    <property type="entry name" value="LEA_2"/>
</dbReference>
<dbReference type="EMBL" id="WJXA01000010">
    <property type="protein sequence ID" value="KAF7130604.1"/>
    <property type="molecule type" value="Genomic_DNA"/>
</dbReference>
<feature type="region of interest" description="Disordered" evidence="5">
    <location>
        <begin position="438"/>
        <end position="467"/>
    </location>
</feature>
<evidence type="ECO:0000256" key="2">
    <source>
        <dbReference type="ARBA" id="ARBA00022692"/>
    </source>
</evidence>
<accession>A0A834GF97</accession>
<evidence type="ECO:0000256" key="6">
    <source>
        <dbReference type="SAM" id="Phobius"/>
    </source>
</evidence>
<comment type="caution">
    <text evidence="8">The sequence shown here is derived from an EMBL/GenBank/DDBJ whole genome shotgun (WGS) entry which is preliminary data.</text>
</comment>
<reference evidence="8" key="1">
    <citation type="submission" date="2019-11" db="EMBL/GenBank/DDBJ databases">
        <authorList>
            <person name="Liu Y."/>
            <person name="Hou J."/>
            <person name="Li T.-Q."/>
            <person name="Guan C.-H."/>
            <person name="Wu X."/>
            <person name="Wu H.-Z."/>
            <person name="Ling F."/>
            <person name="Zhang R."/>
            <person name="Shi X.-G."/>
            <person name="Ren J.-P."/>
            <person name="Chen E.-F."/>
            <person name="Sun J.-M."/>
        </authorList>
    </citation>
    <scope>NUCLEOTIDE SEQUENCE</scope>
    <source>
        <strain evidence="8">Adult_tree_wgs_1</strain>
        <tissue evidence="8">Leaves</tissue>
    </source>
</reference>
<feature type="region of interest" description="Disordered" evidence="5">
    <location>
        <begin position="1"/>
        <end position="44"/>
    </location>
</feature>
<feature type="domain" description="Late embryogenesis abundant protein LEA-2 subgroup" evidence="7">
    <location>
        <begin position="126"/>
        <end position="216"/>
    </location>
</feature>
<dbReference type="Gene3D" id="2.60.40.1820">
    <property type="match status" value="1"/>
</dbReference>
<evidence type="ECO:0000313" key="9">
    <source>
        <dbReference type="Proteomes" id="UP000626092"/>
    </source>
</evidence>
<dbReference type="OrthoDB" id="1917746at2759"/>
<protein>
    <recommendedName>
        <fullName evidence="7">Late embryogenesis abundant protein LEA-2 subgroup domain-containing protein</fullName>
    </recommendedName>
</protein>
<proteinExistence type="predicted"/>
<feature type="compositionally biased region" description="Basic and acidic residues" evidence="5">
    <location>
        <begin position="1"/>
        <end position="16"/>
    </location>
</feature>
<dbReference type="PANTHER" id="PTHR31234:SF72">
    <property type="entry name" value="NDR1_HIN1-LIKE PROTEIN 6"/>
    <property type="match status" value="1"/>
</dbReference>
<evidence type="ECO:0000259" key="7">
    <source>
        <dbReference type="Pfam" id="PF03168"/>
    </source>
</evidence>
<sequence>MADHQKIHPVVHDPETSPHTPSAPLVPPGAAKSDRGAPAPAEYPPFRRTIPVTYSRPPKRRSCWCKCFCWTISLLIFLILILGILAAIIYFVFKPKIPKYSVDDLTITQFNLNSDNTLYATFDVNITARNPNKKIGIYYESGSSISVWYVSTQLCRGSLPKFYQGHQNTTVLTVALTGQTQDATNLLQSLSAQQQTGSIPLRMRATVPVRIKLGSLKLMKWKFLVRCNLVVDSLAANNDISIKSSTYRYKSKLIWGKLRNMEIYHQEQQSHEAFLSNPGGRTIFSVVPKQCNTQQFNPNSNPETFDAGVPVNKPPNSTICRVADTIDPHSRQWDIQKLENEVPVEVVNAVKDIPISHVERADQLVWHFNSSGSYSVKSGYHVAHQGPMEGSHSKPGPSFKLGKDFWKALWKMKDRDRTEQVDSVPEVEKKDVVDLDELSEGFVPDSSQEDEKIVIPQERQSTPTSALRRLSSRMVFVDDH</sequence>
<organism evidence="8 9">
    <name type="scientific">Rhododendron simsii</name>
    <name type="common">Sims's rhododendron</name>
    <dbReference type="NCBI Taxonomy" id="118357"/>
    <lineage>
        <taxon>Eukaryota</taxon>
        <taxon>Viridiplantae</taxon>
        <taxon>Streptophyta</taxon>
        <taxon>Embryophyta</taxon>
        <taxon>Tracheophyta</taxon>
        <taxon>Spermatophyta</taxon>
        <taxon>Magnoliopsida</taxon>
        <taxon>eudicotyledons</taxon>
        <taxon>Gunneridae</taxon>
        <taxon>Pentapetalae</taxon>
        <taxon>asterids</taxon>
        <taxon>Ericales</taxon>
        <taxon>Ericaceae</taxon>
        <taxon>Ericoideae</taxon>
        <taxon>Rhodoreae</taxon>
        <taxon>Rhododendron</taxon>
    </lineage>
</organism>
<keyword evidence="4 6" id="KW-0472">Membrane</keyword>
<dbReference type="AlphaFoldDB" id="A0A834GF97"/>
<dbReference type="GO" id="GO:0098542">
    <property type="term" value="P:defense response to other organism"/>
    <property type="evidence" value="ECO:0007669"/>
    <property type="project" value="InterPro"/>
</dbReference>
<dbReference type="Proteomes" id="UP000626092">
    <property type="component" value="Unassembled WGS sequence"/>
</dbReference>
<gene>
    <name evidence="8" type="ORF">RHSIM_Rhsim10G0186800</name>
</gene>
<evidence type="ECO:0000256" key="4">
    <source>
        <dbReference type="ARBA" id="ARBA00023136"/>
    </source>
</evidence>
<evidence type="ECO:0000313" key="8">
    <source>
        <dbReference type="EMBL" id="KAF7130604.1"/>
    </source>
</evidence>
<evidence type="ECO:0000256" key="3">
    <source>
        <dbReference type="ARBA" id="ARBA00022989"/>
    </source>
</evidence>
<evidence type="ECO:0000256" key="1">
    <source>
        <dbReference type="ARBA" id="ARBA00004167"/>
    </source>
</evidence>
<keyword evidence="2 6" id="KW-0812">Transmembrane</keyword>
<evidence type="ECO:0000256" key="5">
    <source>
        <dbReference type="SAM" id="MobiDB-lite"/>
    </source>
</evidence>
<keyword evidence="9" id="KW-1185">Reference proteome</keyword>
<dbReference type="InterPro" id="IPR044839">
    <property type="entry name" value="NDR1-like"/>
</dbReference>
<dbReference type="Pfam" id="PF03168">
    <property type="entry name" value="LEA_2"/>
    <property type="match status" value="1"/>
</dbReference>
<feature type="transmembrane region" description="Helical" evidence="6">
    <location>
        <begin position="67"/>
        <end position="93"/>
    </location>
</feature>
<dbReference type="GO" id="GO:0005886">
    <property type="term" value="C:plasma membrane"/>
    <property type="evidence" value="ECO:0007669"/>
    <property type="project" value="TreeGrafter"/>
</dbReference>
<comment type="subcellular location">
    <subcellularLocation>
        <location evidence="1">Membrane</location>
        <topology evidence="1">Single-pass membrane protein</topology>
    </subcellularLocation>
</comment>
<name>A0A834GF97_RHOSS</name>